<sequence length="40" mass="4268">MTGEAGASVFHLAFEQWLAADEHDLAHFIRGAVADLKAGN</sequence>
<dbReference type="RefSeq" id="WP_265999652.1">
    <property type="nucleotide sequence ID" value="NZ_JAPJDN010000028.1"/>
</dbReference>
<comment type="caution">
    <text evidence="1">The sequence shown here is derived from an EMBL/GenBank/DDBJ whole genome shotgun (WGS) entry which is preliminary data.</text>
</comment>
<evidence type="ECO:0000313" key="1">
    <source>
        <dbReference type="EMBL" id="MCX2939848.1"/>
    </source>
</evidence>
<reference evidence="1 2" key="1">
    <citation type="submission" date="2022-11" db="EMBL/GenBank/DDBJ databases">
        <title>Mycobacterium sp. nov.</title>
        <authorList>
            <person name="Papic B."/>
            <person name="Spicic S."/>
            <person name="Duvnjak S."/>
        </authorList>
    </citation>
    <scope>NUCLEOTIDE SEQUENCE [LARGE SCALE GENOMIC DNA]</scope>
    <source>
        <strain evidence="1 2">CVI_P4</strain>
    </source>
</reference>
<gene>
    <name evidence="1" type="ORF">ORI27_24430</name>
</gene>
<proteinExistence type="predicted"/>
<evidence type="ECO:0000313" key="2">
    <source>
        <dbReference type="Proteomes" id="UP001300745"/>
    </source>
</evidence>
<evidence type="ECO:0008006" key="3">
    <source>
        <dbReference type="Google" id="ProtNLM"/>
    </source>
</evidence>
<organism evidence="1 2">
    <name type="scientific">Mycobacterium pinniadriaticum</name>
    <dbReference type="NCBI Taxonomy" id="2994102"/>
    <lineage>
        <taxon>Bacteria</taxon>
        <taxon>Bacillati</taxon>
        <taxon>Actinomycetota</taxon>
        <taxon>Actinomycetes</taxon>
        <taxon>Mycobacteriales</taxon>
        <taxon>Mycobacteriaceae</taxon>
        <taxon>Mycobacterium</taxon>
    </lineage>
</organism>
<dbReference type="EMBL" id="JAPJDO010000028">
    <property type="protein sequence ID" value="MCX2939848.1"/>
    <property type="molecule type" value="Genomic_DNA"/>
</dbReference>
<protein>
    <recommendedName>
        <fullName evidence="3">Transcriptional regulator</fullName>
    </recommendedName>
</protein>
<dbReference type="Proteomes" id="UP001300745">
    <property type="component" value="Unassembled WGS sequence"/>
</dbReference>
<keyword evidence="2" id="KW-1185">Reference proteome</keyword>
<accession>A0ABT3SK66</accession>
<name>A0ABT3SK66_9MYCO</name>